<dbReference type="InterPro" id="IPR036390">
    <property type="entry name" value="WH_DNA-bd_sf"/>
</dbReference>
<dbReference type="AlphaFoldDB" id="A0A1L4BV64"/>
<reference evidence="6 7" key="1">
    <citation type="journal article" date="2016" name="Appl. Environ. Microbiol.">
        <title>Whole genome relationships among Francisella bacteria of diverse origin define new species and provide specific regions for detection.</title>
        <authorList>
            <person name="Challacombe J.F."/>
            <person name="Petersen J.M."/>
            <person name="Gallegos-Graves V."/>
            <person name="Hodge D."/>
            <person name="Pillai S."/>
            <person name="Kuske C.R."/>
        </authorList>
    </citation>
    <scope>NUCLEOTIDE SEQUENCE [LARGE SCALE GENOMIC DNA]</scope>
    <source>
        <strain evidence="7">TX07-7310</strain>
    </source>
</reference>
<evidence type="ECO:0000313" key="6">
    <source>
        <dbReference type="EMBL" id="API87739.1"/>
    </source>
</evidence>
<feature type="domain" description="HTH lysR-type" evidence="5">
    <location>
        <begin position="1"/>
        <end position="32"/>
    </location>
</feature>
<dbReference type="Gene3D" id="3.40.190.290">
    <property type="match status" value="1"/>
</dbReference>
<evidence type="ECO:0000256" key="4">
    <source>
        <dbReference type="ARBA" id="ARBA00023163"/>
    </source>
</evidence>
<dbReference type="STRING" id="573570.F7310_01555"/>
<dbReference type="Proteomes" id="UP000184222">
    <property type="component" value="Chromosome"/>
</dbReference>
<keyword evidence="2" id="KW-0805">Transcription regulation</keyword>
<organism evidence="6 7">
    <name type="scientific">Francisella uliginis</name>
    <dbReference type="NCBI Taxonomy" id="573570"/>
    <lineage>
        <taxon>Bacteria</taxon>
        <taxon>Pseudomonadati</taxon>
        <taxon>Pseudomonadota</taxon>
        <taxon>Gammaproteobacteria</taxon>
        <taxon>Thiotrichales</taxon>
        <taxon>Francisellaceae</taxon>
        <taxon>Francisella</taxon>
    </lineage>
</organism>
<keyword evidence="7" id="KW-1185">Reference proteome</keyword>
<name>A0A1L4BV64_9GAMM</name>
<dbReference type="InterPro" id="IPR000847">
    <property type="entry name" value="LysR_HTH_N"/>
</dbReference>
<gene>
    <name evidence="6" type="ORF">F7310_01555</name>
</gene>
<proteinExistence type="inferred from homology"/>
<evidence type="ECO:0000256" key="1">
    <source>
        <dbReference type="ARBA" id="ARBA00009437"/>
    </source>
</evidence>
<dbReference type="GO" id="GO:0003677">
    <property type="term" value="F:DNA binding"/>
    <property type="evidence" value="ECO:0007669"/>
    <property type="project" value="UniProtKB-KW"/>
</dbReference>
<dbReference type="EMBL" id="CP016796">
    <property type="protein sequence ID" value="API87739.1"/>
    <property type="molecule type" value="Genomic_DNA"/>
</dbReference>
<dbReference type="Pfam" id="PF00126">
    <property type="entry name" value="HTH_1"/>
    <property type="match status" value="1"/>
</dbReference>
<dbReference type="PANTHER" id="PTHR30537">
    <property type="entry name" value="HTH-TYPE TRANSCRIPTIONAL REGULATOR"/>
    <property type="match status" value="1"/>
</dbReference>
<dbReference type="SUPFAM" id="SSF53850">
    <property type="entry name" value="Periplasmic binding protein-like II"/>
    <property type="match status" value="1"/>
</dbReference>
<dbReference type="PROSITE" id="PS50931">
    <property type="entry name" value="HTH_LYSR"/>
    <property type="match status" value="1"/>
</dbReference>
<comment type="similarity">
    <text evidence="1">Belongs to the LysR transcriptional regulatory family.</text>
</comment>
<protein>
    <recommendedName>
        <fullName evidence="5">HTH lysR-type domain-containing protein</fullName>
    </recommendedName>
</protein>
<dbReference type="InterPro" id="IPR058163">
    <property type="entry name" value="LysR-type_TF_proteobact-type"/>
</dbReference>
<dbReference type="SUPFAM" id="SSF46785">
    <property type="entry name" value="Winged helix' DNA-binding domain"/>
    <property type="match status" value="1"/>
</dbReference>
<accession>A0A1L4BV64</accession>
<evidence type="ECO:0000313" key="7">
    <source>
        <dbReference type="Proteomes" id="UP000184222"/>
    </source>
</evidence>
<keyword evidence="4" id="KW-0804">Transcription</keyword>
<evidence type="ECO:0000256" key="2">
    <source>
        <dbReference type="ARBA" id="ARBA00023015"/>
    </source>
</evidence>
<dbReference type="PANTHER" id="PTHR30537:SF5">
    <property type="entry name" value="HTH-TYPE TRANSCRIPTIONAL ACTIVATOR TTDR-RELATED"/>
    <property type="match status" value="1"/>
</dbReference>
<dbReference type="Gene3D" id="1.10.10.10">
    <property type="entry name" value="Winged helix-like DNA-binding domain superfamily/Winged helix DNA-binding domain"/>
    <property type="match status" value="1"/>
</dbReference>
<dbReference type="InterPro" id="IPR036388">
    <property type="entry name" value="WH-like_DNA-bd_sf"/>
</dbReference>
<dbReference type="GO" id="GO:0003700">
    <property type="term" value="F:DNA-binding transcription factor activity"/>
    <property type="evidence" value="ECO:0007669"/>
    <property type="project" value="InterPro"/>
</dbReference>
<keyword evidence="3" id="KW-0238">DNA-binding</keyword>
<dbReference type="InterPro" id="IPR005119">
    <property type="entry name" value="LysR_subst-bd"/>
</dbReference>
<sequence>MTTAAVSKNVKLLEQQVRAPLVLRSTKRLQATAEGEKLYLQCRNIKRELDIARNMVSAINANPSGTLNIICNPLLFSSDLLAKLDTYTKMYPDVTINMDLTEEPVNFGQTTIDIAFGFNWPPPEHIISRKYKQTSYVTCASPEYIRRYGEPKTIEDIYKHKFIIHTIRTKSNMPMLIGFRNAPKNIKPYLYINGVEAMKACVLQHMGIAQFHDYAVKKELEEGSLIEILKPTDIEIFDLCIYYEKNNIVQPKVKKLVELFFPE</sequence>
<dbReference type="KEGG" id="frx:F7310_01555"/>
<dbReference type="Pfam" id="PF03466">
    <property type="entry name" value="LysR_substrate"/>
    <property type="match status" value="1"/>
</dbReference>
<evidence type="ECO:0000259" key="5">
    <source>
        <dbReference type="PROSITE" id="PS50931"/>
    </source>
</evidence>
<evidence type="ECO:0000256" key="3">
    <source>
        <dbReference type="ARBA" id="ARBA00023125"/>
    </source>
</evidence>